<evidence type="ECO:0000256" key="1">
    <source>
        <dbReference type="ARBA" id="ARBA00001962"/>
    </source>
</evidence>
<dbReference type="CDD" id="cd01049">
    <property type="entry name" value="RNRR2"/>
    <property type="match status" value="1"/>
</dbReference>
<dbReference type="NCBIfam" id="NF006576">
    <property type="entry name" value="PRK09101.1"/>
    <property type="match status" value="1"/>
</dbReference>
<dbReference type="FunFam" id="1.10.620.20:FF:000001">
    <property type="entry name" value="Ribonucleoside-diphosphate reductase 1 subunit beta"/>
    <property type="match status" value="1"/>
</dbReference>
<evidence type="ECO:0000313" key="9">
    <source>
        <dbReference type="Proteomes" id="UP000307362"/>
    </source>
</evidence>
<accession>A0A5S3YRL1</accession>
<dbReference type="Gene3D" id="1.10.620.20">
    <property type="entry name" value="Ribonucleotide Reductase, subunit A"/>
    <property type="match status" value="1"/>
</dbReference>
<comment type="caution">
    <text evidence="8">The sequence shown here is derived from an EMBL/GenBank/DDBJ whole genome shotgun (WGS) entry which is preliminary data.</text>
</comment>
<evidence type="ECO:0000256" key="5">
    <source>
        <dbReference type="ARBA" id="ARBA00023002"/>
    </source>
</evidence>
<dbReference type="UniPathway" id="UPA00326"/>
<keyword evidence="5" id="KW-0560">Oxidoreductase</keyword>
<dbReference type="GO" id="GO:0046872">
    <property type="term" value="F:metal ion binding"/>
    <property type="evidence" value="ECO:0007669"/>
    <property type="project" value="UniProtKB-KW"/>
</dbReference>
<dbReference type="InterPro" id="IPR012348">
    <property type="entry name" value="RNR-like"/>
</dbReference>
<dbReference type="InterPro" id="IPR000358">
    <property type="entry name" value="RNR_small_fam"/>
</dbReference>
<dbReference type="InterPro" id="IPR033909">
    <property type="entry name" value="RNR_small"/>
</dbReference>
<dbReference type="GO" id="GO:0009263">
    <property type="term" value="P:deoxyribonucleotide biosynthetic process"/>
    <property type="evidence" value="ECO:0007669"/>
    <property type="project" value="UniProtKB-KW"/>
</dbReference>
<dbReference type="Proteomes" id="UP000307362">
    <property type="component" value="Unassembled WGS sequence"/>
</dbReference>
<evidence type="ECO:0000313" key="8">
    <source>
        <dbReference type="EMBL" id="TMP78714.1"/>
    </source>
</evidence>
<evidence type="ECO:0000256" key="6">
    <source>
        <dbReference type="ARBA" id="ARBA00023004"/>
    </source>
</evidence>
<organism evidence="8 9">
    <name type="scientific">Pseudoalteromonas phenolica</name>
    <dbReference type="NCBI Taxonomy" id="161398"/>
    <lineage>
        <taxon>Bacteria</taxon>
        <taxon>Pseudomonadati</taxon>
        <taxon>Pseudomonadota</taxon>
        <taxon>Gammaproteobacteria</taxon>
        <taxon>Alteromonadales</taxon>
        <taxon>Pseudoalteromonadaceae</taxon>
        <taxon>Pseudoalteromonas</taxon>
    </lineage>
</organism>
<keyword evidence="7" id="KW-0215">Deoxyribonucleotide synthesis</keyword>
<evidence type="ECO:0000256" key="2">
    <source>
        <dbReference type="ARBA" id="ARBA00009303"/>
    </source>
</evidence>
<keyword evidence="6" id="KW-0408">Iron</keyword>
<reference evidence="9" key="2">
    <citation type="submission" date="2019-06" db="EMBL/GenBank/DDBJ databases">
        <title>Co-occurence of chitin degradation, pigmentation and bioactivity in marine Pseudoalteromonas.</title>
        <authorList>
            <person name="Sonnenschein E.C."/>
            <person name="Bech P.K."/>
        </authorList>
    </citation>
    <scope>NUCLEOTIDE SEQUENCE [LARGE SCALE GENOMIC DNA]</scope>
    <source>
        <strain evidence="9">S1189</strain>
    </source>
</reference>
<dbReference type="AlphaFoldDB" id="A0A5S3YRL1"/>
<proteinExistence type="inferred from homology"/>
<evidence type="ECO:0000256" key="4">
    <source>
        <dbReference type="ARBA" id="ARBA00022723"/>
    </source>
</evidence>
<dbReference type="EC" id="1.17.4.1" evidence="3"/>
<evidence type="ECO:0000256" key="7">
    <source>
        <dbReference type="ARBA" id="ARBA00023116"/>
    </source>
</evidence>
<gene>
    <name evidence="8" type="ORF">CWB73_16090</name>
</gene>
<dbReference type="EMBL" id="PNCM01000036">
    <property type="protein sequence ID" value="TMP78714.1"/>
    <property type="molecule type" value="Genomic_DNA"/>
</dbReference>
<dbReference type="Pfam" id="PF00268">
    <property type="entry name" value="Ribonuc_red_sm"/>
    <property type="match status" value="1"/>
</dbReference>
<evidence type="ECO:0000256" key="3">
    <source>
        <dbReference type="ARBA" id="ARBA00012274"/>
    </source>
</evidence>
<dbReference type="GO" id="GO:0004748">
    <property type="term" value="F:ribonucleoside-diphosphate reductase activity, thioredoxin disulfide as acceptor"/>
    <property type="evidence" value="ECO:0007669"/>
    <property type="project" value="UniProtKB-EC"/>
</dbReference>
<keyword evidence="4" id="KW-0479">Metal-binding</keyword>
<name>A0A5S3YRL1_9GAMM</name>
<dbReference type="SUPFAM" id="SSF47240">
    <property type="entry name" value="Ferritin-like"/>
    <property type="match status" value="1"/>
</dbReference>
<sequence length="376" mass="43419">MSYSTFSRNHNDQLNEPMFFGQTVNVSRYDQQKYPIFEKLIEKQLSFFWRPEEVDVSKDRLDFQALPEHEKHIFLSNLKYQTLLDSVQGRSPNVALLPIVSIPELETWIETWAFSETIHSRSYTHIIRNVTQSPEVIFDDIVSNDKINERADAVTKYYDELIEKVSIYNLYGEGRHVINGEEVRINLFELKKLLYLCIMSVNILEAIRFYVSFACSFAFAERELMEGNAKIIKLIARDEALHLSGTQHILNIMQEGKDDPEMSIVAAQCEAEAIRMFEEAAQQEKEWAEYLFKDGSMIGLNKDILCQYVEYITNTRMSAVGLKPIFETKSNPIPWINAWLVSDNVQVAPQEAEISSYLVGQIDSEVDASDFGDFDL</sequence>
<dbReference type="InterPro" id="IPR009078">
    <property type="entry name" value="Ferritin-like_SF"/>
</dbReference>
<dbReference type="OrthoDB" id="9765051at2"/>
<comment type="cofactor">
    <cofactor evidence="1">
        <name>Fe cation</name>
        <dbReference type="ChEBI" id="CHEBI:24875"/>
    </cofactor>
</comment>
<dbReference type="RefSeq" id="WP_138568552.1">
    <property type="nucleotide sequence ID" value="NZ_PNCM01000036.1"/>
</dbReference>
<reference evidence="8 9" key="1">
    <citation type="submission" date="2017-12" db="EMBL/GenBank/DDBJ databases">
        <authorList>
            <person name="Paulsen S."/>
            <person name="Gram L.K."/>
        </authorList>
    </citation>
    <scope>NUCLEOTIDE SEQUENCE [LARGE SCALE GENOMIC DNA]</scope>
    <source>
        <strain evidence="8 9">S1189</strain>
    </source>
</reference>
<dbReference type="PANTHER" id="PTHR23409:SF18">
    <property type="entry name" value="RIBONUCLEOSIDE-DIPHOSPHATE REDUCTASE SUBUNIT M2"/>
    <property type="match status" value="1"/>
</dbReference>
<dbReference type="PANTHER" id="PTHR23409">
    <property type="entry name" value="RIBONUCLEOSIDE-DIPHOSPHATE REDUCTASE SMALL CHAIN"/>
    <property type="match status" value="1"/>
</dbReference>
<comment type="similarity">
    <text evidence="2">Belongs to the ribonucleoside diphosphate reductase small chain family.</text>
</comment>
<protein>
    <recommendedName>
        <fullName evidence="3">ribonucleoside-diphosphate reductase</fullName>
        <ecNumber evidence="3">1.17.4.1</ecNumber>
    </recommendedName>
</protein>